<accession>W8USC3</accession>
<dbReference type="HOGENOM" id="CLU_3374209_0_0_6"/>
<organism evidence="1 2">
    <name type="scientific">Klebsiella pneumoniae 30684/NJST258_2</name>
    <dbReference type="NCBI Taxonomy" id="1420013"/>
    <lineage>
        <taxon>Bacteria</taxon>
        <taxon>Pseudomonadati</taxon>
        <taxon>Pseudomonadota</taxon>
        <taxon>Gammaproteobacteria</taxon>
        <taxon>Enterobacterales</taxon>
        <taxon>Enterobacteriaceae</taxon>
        <taxon>Klebsiella/Raoultella group</taxon>
        <taxon>Klebsiella</taxon>
        <taxon>Klebsiella pneumoniae complex</taxon>
    </lineage>
</organism>
<proteinExistence type="predicted"/>
<dbReference type="AlphaFoldDB" id="W8USC3"/>
<dbReference type="EMBL" id="CP006918">
    <property type="protein sequence ID" value="AHM76837.1"/>
    <property type="molecule type" value="Genomic_DNA"/>
</dbReference>
<sequence>MDFAHIILSIWRCFALKWKIGFQTNGEMDILRWS</sequence>
<dbReference type="Proteomes" id="UP000019586">
    <property type="component" value="Chromosome"/>
</dbReference>
<evidence type="ECO:0000313" key="2">
    <source>
        <dbReference type="Proteomes" id="UP000019586"/>
    </source>
</evidence>
<evidence type="ECO:0000313" key="1">
    <source>
        <dbReference type="EMBL" id="AHM76837.1"/>
    </source>
</evidence>
<dbReference type="KEGG" id="kps:KPNJ2_00057"/>
<name>W8USC3_KLEPN</name>
<protein>
    <submittedName>
        <fullName evidence="1">Uncharacterized protein</fullName>
    </submittedName>
</protein>
<gene>
    <name evidence="1" type="ORF">KPNJ2_00057</name>
</gene>
<reference evidence="1 2" key="1">
    <citation type="journal article" date="2014" name="Proc. Natl. Acad. Sci. U.S.A.">
        <title>Molecular dissection of the evolution of carbapenem-resistant multilocus sequence type 258 Klebsiella pneumoniae.</title>
        <authorList>
            <person name="Deleo F.R."/>
            <person name="Chen L."/>
            <person name="Porcella S.F."/>
            <person name="Martens C.A."/>
            <person name="Kobayashi S.D."/>
            <person name="Porter A.R."/>
            <person name="Chavda K.D."/>
            <person name="Jacobs M.R."/>
            <person name="Mathema B."/>
            <person name="Olsen R.J."/>
            <person name="Bonomo R.A."/>
            <person name="Musser J.M."/>
            <person name="Kreiswirth B.N."/>
        </authorList>
    </citation>
    <scope>NUCLEOTIDE SEQUENCE [LARGE SCALE GENOMIC DNA]</scope>
    <source>
        <strain evidence="1">30684/NJST258_2</strain>
    </source>
</reference>